<gene>
    <name evidence="1" type="ORF">LCGC14_2535650</name>
</gene>
<accession>A0A0F9ASM5</accession>
<name>A0A0F9ASM5_9ZZZZ</name>
<evidence type="ECO:0000313" key="1">
    <source>
        <dbReference type="EMBL" id="KKL12450.1"/>
    </source>
</evidence>
<sequence length="41" mass="5071">MEIRLILREYFVFLDACKIQHTIEVENRLNELEHKLRKLSE</sequence>
<dbReference type="EMBL" id="LAZR01041252">
    <property type="protein sequence ID" value="KKL12450.1"/>
    <property type="molecule type" value="Genomic_DNA"/>
</dbReference>
<comment type="caution">
    <text evidence="1">The sequence shown here is derived from an EMBL/GenBank/DDBJ whole genome shotgun (WGS) entry which is preliminary data.</text>
</comment>
<reference evidence="1" key="1">
    <citation type="journal article" date="2015" name="Nature">
        <title>Complex archaea that bridge the gap between prokaryotes and eukaryotes.</title>
        <authorList>
            <person name="Spang A."/>
            <person name="Saw J.H."/>
            <person name="Jorgensen S.L."/>
            <person name="Zaremba-Niedzwiedzka K."/>
            <person name="Martijn J."/>
            <person name="Lind A.E."/>
            <person name="van Eijk R."/>
            <person name="Schleper C."/>
            <person name="Guy L."/>
            <person name="Ettema T.J."/>
        </authorList>
    </citation>
    <scope>NUCLEOTIDE SEQUENCE</scope>
</reference>
<organism evidence="1">
    <name type="scientific">marine sediment metagenome</name>
    <dbReference type="NCBI Taxonomy" id="412755"/>
    <lineage>
        <taxon>unclassified sequences</taxon>
        <taxon>metagenomes</taxon>
        <taxon>ecological metagenomes</taxon>
    </lineage>
</organism>
<protein>
    <submittedName>
        <fullName evidence="1">Uncharacterized protein</fullName>
    </submittedName>
</protein>
<proteinExistence type="predicted"/>
<dbReference type="AlphaFoldDB" id="A0A0F9ASM5"/>